<dbReference type="InterPro" id="IPR019545">
    <property type="entry name" value="DM13_domain"/>
</dbReference>
<evidence type="ECO:0000313" key="2">
    <source>
        <dbReference type="EMBL" id="MDI9865635.1"/>
    </source>
</evidence>
<feature type="domain" description="DM13" evidence="1">
    <location>
        <begin position="54"/>
        <end position="151"/>
    </location>
</feature>
<reference evidence="2 3" key="1">
    <citation type="submission" date="2023-05" db="EMBL/GenBank/DDBJ databases">
        <title>Novel species of genus Flectobacillus isolated from stream in China.</title>
        <authorList>
            <person name="Lu H."/>
        </authorList>
    </citation>
    <scope>NUCLEOTIDE SEQUENCE [LARGE SCALE GENOMIC DNA]</scope>
    <source>
        <strain evidence="2 3">DC10W</strain>
    </source>
</reference>
<proteinExistence type="predicted"/>
<organism evidence="2 3">
    <name type="scientific">Flectobacillus longus</name>
    <dbReference type="NCBI Taxonomy" id="2984207"/>
    <lineage>
        <taxon>Bacteria</taxon>
        <taxon>Pseudomonadati</taxon>
        <taxon>Bacteroidota</taxon>
        <taxon>Cytophagia</taxon>
        <taxon>Cytophagales</taxon>
        <taxon>Flectobacillaceae</taxon>
        <taxon>Flectobacillus</taxon>
    </lineage>
</organism>
<accession>A0ABT6YPZ4</accession>
<dbReference type="RefSeq" id="WP_283370608.1">
    <property type="nucleotide sequence ID" value="NZ_JASHID010000010.1"/>
</dbReference>
<keyword evidence="3" id="KW-1185">Reference proteome</keyword>
<gene>
    <name evidence="2" type="ORF">QM480_14925</name>
</gene>
<dbReference type="EMBL" id="JASHID010000010">
    <property type="protein sequence ID" value="MDI9865635.1"/>
    <property type="molecule type" value="Genomic_DNA"/>
</dbReference>
<sequence length="151" mass="16704">MIRYLVLWLYVGGGLTACTQEITPAVNIPVSVPKTLDSMSTKNYTTGKKLIAMGSFQNAVHQTAGIAKVYADSVQRSYTLVLENFKTDAGPDLRVYLAEDRAVTNFIQISDKVQNGNVVYDIPSDIDLKKRNHVLIWCKSFSVLFGAAELK</sequence>
<evidence type="ECO:0000259" key="1">
    <source>
        <dbReference type="PROSITE" id="PS51549"/>
    </source>
</evidence>
<dbReference type="Proteomes" id="UP001236569">
    <property type="component" value="Unassembled WGS sequence"/>
</dbReference>
<evidence type="ECO:0000313" key="3">
    <source>
        <dbReference type="Proteomes" id="UP001236569"/>
    </source>
</evidence>
<name>A0ABT6YPZ4_9BACT</name>
<protein>
    <submittedName>
        <fullName evidence="2">DM13 domain-containing protein</fullName>
    </submittedName>
</protein>
<dbReference type="PROSITE" id="PS51257">
    <property type="entry name" value="PROKAR_LIPOPROTEIN"/>
    <property type="match status" value="1"/>
</dbReference>
<comment type="caution">
    <text evidence="2">The sequence shown here is derived from an EMBL/GenBank/DDBJ whole genome shotgun (WGS) entry which is preliminary data.</text>
</comment>
<dbReference type="PROSITE" id="PS51549">
    <property type="entry name" value="DM13"/>
    <property type="match status" value="1"/>
</dbReference>
<dbReference type="Pfam" id="PF10517">
    <property type="entry name" value="DM13"/>
    <property type="match status" value="1"/>
</dbReference>